<dbReference type="PANTHER" id="PTHR43744:SF6">
    <property type="entry name" value="ABC TRANSPORTER PERMEASE PROTEIN YESQ-RELATED"/>
    <property type="match status" value="1"/>
</dbReference>
<dbReference type="Pfam" id="PF00528">
    <property type="entry name" value="BPD_transp_1"/>
    <property type="match status" value="1"/>
</dbReference>
<dbReference type="CDD" id="cd06261">
    <property type="entry name" value="TM_PBP2"/>
    <property type="match status" value="1"/>
</dbReference>
<evidence type="ECO:0000256" key="4">
    <source>
        <dbReference type="ARBA" id="ARBA00022692"/>
    </source>
</evidence>
<keyword evidence="5 7" id="KW-1133">Transmembrane helix</keyword>
<dbReference type="AlphaFoldDB" id="F5YEB3"/>
<keyword evidence="6 7" id="KW-0472">Membrane</keyword>
<evidence type="ECO:0000256" key="6">
    <source>
        <dbReference type="ARBA" id="ARBA00023136"/>
    </source>
</evidence>
<dbReference type="OrthoDB" id="9773467at2"/>
<dbReference type="HOGENOM" id="CLU_016047_1_1_12"/>
<dbReference type="InterPro" id="IPR035906">
    <property type="entry name" value="MetI-like_sf"/>
</dbReference>
<evidence type="ECO:0000256" key="3">
    <source>
        <dbReference type="ARBA" id="ARBA00022475"/>
    </source>
</evidence>
<evidence type="ECO:0000256" key="5">
    <source>
        <dbReference type="ARBA" id="ARBA00022989"/>
    </source>
</evidence>
<dbReference type="RefSeq" id="WP_015711715.1">
    <property type="nucleotide sequence ID" value="NC_015577.1"/>
</dbReference>
<dbReference type="InParanoid" id="F5YEB3"/>
<keyword evidence="10" id="KW-1185">Reference proteome</keyword>
<protein>
    <submittedName>
        <fullName evidence="9">Inner membrane protein</fullName>
    </submittedName>
</protein>
<dbReference type="GO" id="GO:0055085">
    <property type="term" value="P:transmembrane transport"/>
    <property type="evidence" value="ECO:0007669"/>
    <property type="project" value="InterPro"/>
</dbReference>
<dbReference type="Proteomes" id="UP000009222">
    <property type="component" value="Chromosome"/>
</dbReference>
<keyword evidence="3" id="KW-1003">Cell membrane</keyword>
<name>F5YEB3_LEAAZ</name>
<keyword evidence="4 7" id="KW-0812">Transmembrane</keyword>
<dbReference type="GO" id="GO:0005886">
    <property type="term" value="C:plasma membrane"/>
    <property type="evidence" value="ECO:0007669"/>
    <property type="project" value="UniProtKB-SubCell"/>
</dbReference>
<reference evidence="9 10" key="2">
    <citation type="journal article" date="2011" name="ISME J.">
        <title>RNA-seq reveals cooperative metabolic interactions between two termite-gut spirochete species in co-culture.</title>
        <authorList>
            <person name="Rosenthal A.Z."/>
            <person name="Matson E.G."/>
            <person name="Eldar A."/>
            <person name="Leadbetter J.R."/>
        </authorList>
    </citation>
    <scope>NUCLEOTIDE SEQUENCE [LARGE SCALE GENOMIC DNA]</scope>
    <source>
        <strain evidence="10">ATCC BAA-888 / DSM 13862 / ZAS-9</strain>
    </source>
</reference>
<gene>
    <name evidence="9" type="ordered locus">TREAZ_0212</name>
</gene>
<sequence>MKNGPRQLVISGISNLIIIILGVGMLYPVIWLIAASFKAGNTIFSDPSLIPKAVTLQNYVNGWQGIGIVGFGTFFKNSFFICVLCVIFNAIFCSLTAYAFGRLRFKGRNFWFGVMMLTLMLPGHVTTIPRYIIFRTFGWIDTYLPLIVPKLFATDAFFVFLLVQFIRSLPKDLDESAIIDGCGKFGIYLKIILPLTVPALITTVLFTFLWTWDDFFNQLLYLNSPQGYTVPMGLRLFIDSSGMSSWGSMFAMAVLSIVPCFILFFSLQKYFVQGISTTGIKG</sequence>
<organism evidence="9 10">
    <name type="scientific">Leadbettera azotonutricia (strain ATCC BAA-888 / DSM 13862 / ZAS-9)</name>
    <name type="common">Treponema azotonutricium</name>
    <dbReference type="NCBI Taxonomy" id="545695"/>
    <lineage>
        <taxon>Bacteria</taxon>
        <taxon>Pseudomonadati</taxon>
        <taxon>Spirochaetota</taxon>
        <taxon>Spirochaetia</taxon>
        <taxon>Spirochaetales</taxon>
        <taxon>Breznakiellaceae</taxon>
        <taxon>Leadbettera</taxon>
    </lineage>
</organism>
<dbReference type="PROSITE" id="PS50928">
    <property type="entry name" value="ABC_TM1"/>
    <property type="match status" value="1"/>
</dbReference>
<dbReference type="STRING" id="545695.TREAZ_0212"/>
<feature type="transmembrane region" description="Helical" evidence="7">
    <location>
        <begin position="146"/>
        <end position="166"/>
    </location>
</feature>
<feature type="transmembrane region" description="Helical" evidence="7">
    <location>
        <begin position="187"/>
        <end position="212"/>
    </location>
</feature>
<feature type="transmembrane region" description="Helical" evidence="7">
    <location>
        <begin position="246"/>
        <end position="267"/>
    </location>
</feature>
<feature type="transmembrane region" description="Helical" evidence="7">
    <location>
        <begin position="110"/>
        <end position="134"/>
    </location>
</feature>
<proteinExistence type="inferred from homology"/>
<dbReference type="FunCoup" id="F5YEB3">
    <property type="interactions" value="58"/>
</dbReference>
<feature type="transmembrane region" description="Helical" evidence="7">
    <location>
        <begin position="12"/>
        <end position="34"/>
    </location>
</feature>
<evidence type="ECO:0000313" key="9">
    <source>
        <dbReference type="EMBL" id="AEF81335.1"/>
    </source>
</evidence>
<feature type="domain" description="ABC transmembrane type-1" evidence="8">
    <location>
        <begin position="75"/>
        <end position="267"/>
    </location>
</feature>
<evidence type="ECO:0000313" key="10">
    <source>
        <dbReference type="Proteomes" id="UP000009222"/>
    </source>
</evidence>
<feature type="transmembrane region" description="Helical" evidence="7">
    <location>
        <begin position="78"/>
        <end position="98"/>
    </location>
</feature>
<evidence type="ECO:0000256" key="7">
    <source>
        <dbReference type="RuleBase" id="RU363032"/>
    </source>
</evidence>
<dbReference type="SUPFAM" id="SSF161098">
    <property type="entry name" value="MetI-like"/>
    <property type="match status" value="1"/>
</dbReference>
<reference evidence="10" key="1">
    <citation type="submission" date="2009-12" db="EMBL/GenBank/DDBJ databases">
        <title>Complete sequence of Treponema azotonutricium strain ZAS-9.</title>
        <authorList>
            <person name="Tetu S.G."/>
            <person name="Matson E."/>
            <person name="Ren Q."/>
            <person name="Seshadri R."/>
            <person name="Elbourne L."/>
            <person name="Hassan K.A."/>
            <person name="Durkin A."/>
            <person name="Radune D."/>
            <person name="Mohamoud Y."/>
            <person name="Shay R."/>
            <person name="Jin S."/>
            <person name="Zhang X."/>
            <person name="Lucey K."/>
            <person name="Ballor N.R."/>
            <person name="Ottesen E."/>
            <person name="Rosenthal R."/>
            <person name="Allen A."/>
            <person name="Leadbetter J.R."/>
            <person name="Paulsen I.T."/>
        </authorList>
    </citation>
    <scope>NUCLEOTIDE SEQUENCE [LARGE SCALE GENOMIC DNA]</scope>
    <source>
        <strain evidence="10">ATCC BAA-888 / DSM 13862 / ZAS-9</strain>
    </source>
</reference>
<evidence type="ECO:0000256" key="1">
    <source>
        <dbReference type="ARBA" id="ARBA00004651"/>
    </source>
</evidence>
<accession>F5YEB3</accession>
<dbReference type="InterPro" id="IPR000515">
    <property type="entry name" value="MetI-like"/>
</dbReference>
<evidence type="ECO:0000259" key="8">
    <source>
        <dbReference type="PROSITE" id="PS50928"/>
    </source>
</evidence>
<comment type="subcellular location">
    <subcellularLocation>
        <location evidence="1 7">Cell membrane</location>
        <topology evidence="1 7">Multi-pass membrane protein</topology>
    </subcellularLocation>
</comment>
<dbReference type="EMBL" id="CP001841">
    <property type="protein sequence ID" value="AEF81335.1"/>
    <property type="molecule type" value="Genomic_DNA"/>
</dbReference>
<dbReference type="Gene3D" id="1.10.3720.10">
    <property type="entry name" value="MetI-like"/>
    <property type="match status" value="1"/>
</dbReference>
<keyword evidence="2 7" id="KW-0813">Transport</keyword>
<comment type="similarity">
    <text evidence="7">Belongs to the binding-protein-dependent transport system permease family.</text>
</comment>
<dbReference type="PANTHER" id="PTHR43744">
    <property type="entry name" value="ABC TRANSPORTER PERMEASE PROTEIN MG189-RELATED-RELATED"/>
    <property type="match status" value="1"/>
</dbReference>
<dbReference type="KEGG" id="taz:TREAZ_0212"/>
<evidence type="ECO:0000256" key="2">
    <source>
        <dbReference type="ARBA" id="ARBA00022448"/>
    </source>
</evidence>
<dbReference type="eggNOG" id="COG0395">
    <property type="taxonomic scope" value="Bacteria"/>
</dbReference>